<comment type="caution">
    <text evidence="3">The sequence shown here is derived from an EMBL/GenBank/DDBJ whole genome shotgun (WGS) entry which is preliminary data.</text>
</comment>
<accession>A0A1W0A1R8</accession>
<name>A0A1W0A1R8_9STRA</name>
<dbReference type="PANTHER" id="PTHR19229">
    <property type="entry name" value="ATP-BINDING CASSETTE TRANSPORTER SUBFAMILY A ABCA"/>
    <property type="match status" value="1"/>
</dbReference>
<dbReference type="STRING" id="74557.A0A1W0A1R8"/>
<evidence type="ECO:0000256" key="2">
    <source>
        <dbReference type="ARBA" id="ARBA00022737"/>
    </source>
</evidence>
<dbReference type="GO" id="GO:0005524">
    <property type="term" value="F:ATP binding"/>
    <property type="evidence" value="ECO:0007669"/>
    <property type="project" value="UniProtKB-KW"/>
</dbReference>
<dbReference type="GO" id="GO:0016020">
    <property type="term" value="C:membrane"/>
    <property type="evidence" value="ECO:0007669"/>
    <property type="project" value="InterPro"/>
</dbReference>
<dbReference type="InterPro" id="IPR026082">
    <property type="entry name" value="ABCA"/>
</dbReference>
<proteinExistence type="predicted"/>
<reference evidence="3 4" key="1">
    <citation type="journal article" date="2014" name="Genome Biol. Evol.">
        <title>The secreted proteins of Achlya hypogyna and Thraustotheca clavata identify the ancestral oomycete secretome and reveal gene acquisitions by horizontal gene transfer.</title>
        <authorList>
            <person name="Misner I."/>
            <person name="Blouin N."/>
            <person name="Leonard G."/>
            <person name="Richards T.A."/>
            <person name="Lane C.E."/>
        </authorList>
    </citation>
    <scope>NUCLEOTIDE SEQUENCE [LARGE SCALE GENOMIC DNA]</scope>
    <source>
        <strain evidence="3 4">ATCC 34112</strain>
    </source>
</reference>
<keyword evidence="1" id="KW-0813">Transport</keyword>
<gene>
    <name evidence="3" type="ORF">THRCLA_20938</name>
</gene>
<dbReference type="Gene3D" id="3.40.50.300">
    <property type="entry name" value="P-loop containing nucleotide triphosphate hydrolases"/>
    <property type="match status" value="1"/>
</dbReference>
<feature type="non-terminal residue" evidence="3">
    <location>
        <position position="1"/>
    </location>
</feature>
<organism evidence="3 4">
    <name type="scientific">Thraustotheca clavata</name>
    <dbReference type="NCBI Taxonomy" id="74557"/>
    <lineage>
        <taxon>Eukaryota</taxon>
        <taxon>Sar</taxon>
        <taxon>Stramenopiles</taxon>
        <taxon>Oomycota</taxon>
        <taxon>Saprolegniomycetes</taxon>
        <taxon>Saprolegniales</taxon>
        <taxon>Achlyaceae</taxon>
        <taxon>Thraustotheca</taxon>
    </lineage>
</organism>
<dbReference type="GO" id="GO:0005319">
    <property type="term" value="F:lipid transporter activity"/>
    <property type="evidence" value="ECO:0007669"/>
    <property type="project" value="TreeGrafter"/>
</dbReference>
<keyword evidence="3" id="KW-0547">Nucleotide-binding</keyword>
<dbReference type="GO" id="GO:0140359">
    <property type="term" value="F:ABC-type transporter activity"/>
    <property type="evidence" value="ECO:0007669"/>
    <property type="project" value="InterPro"/>
</dbReference>
<sequence length="246" mass="28206">DPVSRRFMWDVIADISTRSKESTILLTTHSMEECEALCTRVGIMVGGRLRCLGSIQHLKNRFGDGLMMHTKLAHVPLDAILDMVDQIFTTKPTLNLTDMQESCRRLGKPERANYISIDHPTAYTLIESLTKNHYVRAKDFCTWWLTENRFEAFQSFFVNAMAQINCTTQILERQNDVCRFKLVGSSLRLSTIFSILERCKSKLHLEEYTVAQTTLEQIFNNFASQQTQEKGVARGMTVHGNYAQVK</sequence>
<dbReference type="Proteomes" id="UP000243217">
    <property type="component" value="Unassembled WGS sequence"/>
</dbReference>
<keyword evidence="3" id="KW-0067">ATP-binding</keyword>
<dbReference type="SUPFAM" id="SSF52540">
    <property type="entry name" value="P-loop containing nucleoside triphosphate hydrolases"/>
    <property type="match status" value="1"/>
</dbReference>
<keyword evidence="2" id="KW-0677">Repeat</keyword>
<protein>
    <submittedName>
        <fullName evidence="3">ATP-binding Cassette (ABC) Superfamily</fullName>
    </submittedName>
</protein>
<dbReference type="EMBL" id="JNBS01000659">
    <property type="protein sequence ID" value="OQS04222.1"/>
    <property type="molecule type" value="Genomic_DNA"/>
</dbReference>
<dbReference type="InterPro" id="IPR027417">
    <property type="entry name" value="P-loop_NTPase"/>
</dbReference>
<evidence type="ECO:0000313" key="4">
    <source>
        <dbReference type="Proteomes" id="UP000243217"/>
    </source>
</evidence>
<dbReference type="PANTHER" id="PTHR19229:SF36">
    <property type="entry name" value="ATP-BINDING CASSETTE SUB-FAMILY A MEMBER 2"/>
    <property type="match status" value="1"/>
</dbReference>
<dbReference type="OrthoDB" id="10255969at2759"/>
<evidence type="ECO:0000256" key="1">
    <source>
        <dbReference type="ARBA" id="ARBA00022448"/>
    </source>
</evidence>
<keyword evidence="4" id="KW-1185">Reference proteome</keyword>
<dbReference type="AlphaFoldDB" id="A0A1W0A1R8"/>
<evidence type="ECO:0000313" key="3">
    <source>
        <dbReference type="EMBL" id="OQS04222.1"/>
    </source>
</evidence>